<proteinExistence type="predicted"/>
<dbReference type="AlphaFoldDB" id="A0A5B7KE63"/>
<comment type="caution">
    <text evidence="2">The sequence shown here is derived from an EMBL/GenBank/DDBJ whole genome shotgun (WGS) entry which is preliminary data.</text>
</comment>
<feature type="compositionally biased region" description="Low complexity" evidence="1">
    <location>
        <begin position="38"/>
        <end position="50"/>
    </location>
</feature>
<feature type="compositionally biased region" description="Basic and acidic residues" evidence="1">
    <location>
        <begin position="51"/>
        <end position="61"/>
    </location>
</feature>
<protein>
    <submittedName>
        <fullName evidence="2">Uncharacterized protein</fullName>
    </submittedName>
</protein>
<dbReference type="Proteomes" id="UP000324222">
    <property type="component" value="Unassembled WGS sequence"/>
</dbReference>
<evidence type="ECO:0000256" key="1">
    <source>
        <dbReference type="SAM" id="MobiDB-lite"/>
    </source>
</evidence>
<gene>
    <name evidence="2" type="ORF">E2C01_099159</name>
</gene>
<name>A0A5B7KE63_PORTR</name>
<reference evidence="2 3" key="1">
    <citation type="submission" date="2019-05" db="EMBL/GenBank/DDBJ databases">
        <title>Another draft genome of Portunus trituberculatus and its Hox gene families provides insights of decapod evolution.</title>
        <authorList>
            <person name="Jeong J.-H."/>
            <person name="Song I."/>
            <person name="Kim S."/>
            <person name="Choi T."/>
            <person name="Kim D."/>
            <person name="Ryu S."/>
            <person name="Kim W."/>
        </authorList>
    </citation>
    <scope>NUCLEOTIDE SEQUENCE [LARGE SCALE GENOMIC DNA]</scope>
    <source>
        <tissue evidence="2">Muscle</tissue>
    </source>
</reference>
<feature type="region of interest" description="Disordered" evidence="1">
    <location>
        <begin position="1"/>
        <end position="96"/>
    </location>
</feature>
<evidence type="ECO:0000313" key="3">
    <source>
        <dbReference type="Proteomes" id="UP000324222"/>
    </source>
</evidence>
<evidence type="ECO:0000313" key="2">
    <source>
        <dbReference type="EMBL" id="MPD03518.1"/>
    </source>
</evidence>
<organism evidence="2 3">
    <name type="scientific">Portunus trituberculatus</name>
    <name type="common">Swimming crab</name>
    <name type="synonym">Neptunus trituberculatus</name>
    <dbReference type="NCBI Taxonomy" id="210409"/>
    <lineage>
        <taxon>Eukaryota</taxon>
        <taxon>Metazoa</taxon>
        <taxon>Ecdysozoa</taxon>
        <taxon>Arthropoda</taxon>
        <taxon>Crustacea</taxon>
        <taxon>Multicrustacea</taxon>
        <taxon>Malacostraca</taxon>
        <taxon>Eumalacostraca</taxon>
        <taxon>Eucarida</taxon>
        <taxon>Decapoda</taxon>
        <taxon>Pleocyemata</taxon>
        <taxon>Brachyura</taxon>
        <taxon>Eubrachyura</taxon>
        <taxon>Portunoidea</taxon>
        <taxon>Portunidae</taxon>
        <taxon>Portuninae</taxon>
        <taxon>Portunus</taxon>
    </lineage>
</organism>
<accession>A0A5B7KE63</accession>
<sequence length="96" mass="10293">MRHFKRTPNREAPPGGGGGTHQNTHPESARLQHDSQCTLTLASSLTASSTKQHDTPPKVKESNQTPRKVSGVVSASRIPRVTRQSSNSAVGKELPT</sequence>
<dbReference type="EMBL" id="VSRR010136445">
    <property type="protein sequence ID" value="MPD03518.1"/>
    <property type="molecule type" value="Genomic_DNA"/>
</dbReference>
<keyword evidence="3" id="KW-1185">Reference proteome</keyword>